<dbReference type="KEGG" id="hsw:Hsw_1229"/>
<gene>
    <name evidence="1" type="ORF">Hsw_1229</name>
</gene>
<accession>W8EUF1</accession>
<dbReference type="STRING" id="1227739.Hsw_1229"/>
<reference evidence="1 2" key="1">
    <citation type="submission" date="2014-01" db="EMBL/GenBank/DDBJ databases">
        <title>Complete genome sequence of ionizing-radiation resistance bacterium Hymenobacter swuensis DY53.</title>
        <authorList>
            <person name="Jung J.-H."/>
            <person name="Jeong S.-W."/>
            <person name="Joe M.-H."/>
            <person name="Cho y.-j."/>
            <person name="Kim M.-K."/>
            <person name="Lim S.-Y."/>
        </authorList>
    </citation>
    <scope>NUCLEOTIDE SEQUENCE [LARGE SCALE GENOMIC DNA]</scope>
    <source>
        <strain evidence="1 2">DY53</strain>
    </source>
</reference>
<dbReference type="EMBL" id="CP007145">
    <property type="protein sequence ID" value="AHJ96824.1"/>
    <property type="molecule type" value="Genomic_DNA"/>
</dbReference>
<dbReference type="AlphaFoldDB" id="W8EUF1"/>
<evidence type="ECO:0000313" key="2">
    <source>
        <dbReference type="Proteomes" id="UP000019423"/>
    </source>
</evidence>
<dbReference type="Proteomes" id="UP000019423">
    <property type="component" value="Chromosome"/>
</dbReference>
<organism evidence="1 2">
    <name type="scientific">Hymenobacter swuensis DY53</name>
    <dbReference type="NCBI Taxonomy" id="1227739"/>
    <lineage>
        <taxon>Bacteria</taxon>
        <taxon>Pseudomonadati</taxon>
        <taxon>Bacteroidota</taxon>
        <taxon>Cytophagia</taxon>
        <taxon>Cytophagales</taxon>
        <taxon>Hymenobacteraceae</taxon>
        <taxon>Hymenobacter</taxon>
    </lineage>
</organism>
<protein>
    <submittedName>
        <fullName evidence="1">Uncharacterized protein</fullName>
    </submittedName>
</protein>
<name>W8EUF1_9BACT</name>
<sequence>MPAALYLPRRHRRHLLFPPGLLALAGLLWLGCAVVPRNEPKTYALWSPASDTQTTTPIYNTTQYNTSSSYDRGVYQLQQNPTRIILPSTGGWMNYFVSRELDFVLPNNSYSDITELRGVEVLFPALNKKELDDMVLLLQRRPNIIFSVATRQRPVSLRIYNEPILDGIECVGMNIITAPDLPQPTMLQQAVQNITLLSQPGWRNTWLLLLLLTALSAWKLRRQWRAAAS</sequence>
<dbReference type="RefSeq" id="WP_155832870.1">
    <property type="nucleotide sequence ID" value="NZ_CP007145.1"/>
</dbReference>
<proteinExistence type="predicted"/>
<keyword evidence="2" id="KW-1185">Reference proteome</keyword>
<dbReference type="OrthoDB" id="9963616at2"/>
<evidence type="ECO:0000313" key="1">
    <source>
        <dbReference type="EMBL" id="AHJ96824.1"/>
    </source>
</evidence>
<dbReference type="HOGENOM" id="CLU_1228541_0_0_10"/>